<comment type="caution">
    <text evidence="1">The sequence shown here is derived from an EMBL/GenBank/DDBJ whole genome shotgun (WGS) entry which is preliminary data.</text>
</comment>
<evidence type="ECO:0000313" key="1">
    <source>
        <dbReference type="EMBL" id="KAK7463178.1"/>
    </source>
</evidence>
<proteinExistence type="predicted"/>
<dbReference type="AlphaFoldDB" id="A0ABD0J6W4"/>
<name>A0ABD0J6W4_9CAEN</name>
<dbReference type="Proteomes" id="UP001519460">
    <property type="component" value="Unassembled WGS sequence"/>
</dbReference>
<sequence length="83" mass="8844">MGMLPFLSSPELELVSIARPVCGKLALGGGFQHSRHEGGSRRGSDLPGDSCTICGRHILCVCTSSDVDRGIHFCVRSNLVMNT</sequence>
<organism evidence="1 2">
    <name type="scientific">Batillaria attramentaria</name>
    <dbReference type="NCBI Taxonomy" id="370345"/>
    <lineage>
        <taxon>Eukaryota</taxon>
        <taxon>Metazoa</taxon>
        <taxon>Spiralia</taxon>
        <taxon>Lophotrochozoa</taxon>
        <taxon>Mollusca</taxon>
        <taxon>Gastropoda</taxon>
        <taxon>Caenogastropoda</taxon>
        <taxon>Sorbeoconcha</taxon>
        <taxon>Cerithioidea</taxon>
        <taxon>Batillariidae</taxon>
        <taxon>Batillaria</taxon>
    </lineage>
</organism>
<accession>A0ABD0J6W4</accession>
<evidence type="ECO:0000313" key="2">
    <source>
        <dbReference type="Proteomes" id="UP001519460"/>
    </source>
</evidence>
<keyword evidence="2" id="KW-1185">Reference proteome</keyword>
<protein>
    <submittedName>
        <fullName evidence="1">Uncharacterized protein</fullName>
    </submittedName>
</protein>
<reference evidence="1 2" key="1">
    <citation type="journal article" date="2023" name="Sci. Data">
        <title>Genome assembly of the Korean intertidal mud-creeper Batillaria attramentaria.</title>
        <authorList>
            <person name="Patra A.K."/>
            <person name="Ho P.T."/>
            <person name="Jun S."/>
            <person name="Lee S.J."/>
            <person name="Kim Y."/>
            <person name="Won Y.J."/>
        </authorList>
    </citation>
    <scope>NUCLEOTIDE SEQUENCE [LARGE SCALE GENOMIC DNA]</scope>
    <source>
        <strain evidence="1">Wonlab-2016</strain>
    </source>
</reference>
<dbReference type="EMBL" id="JACVVK020000608">
    <property type="protein sequence ID" value="KAK7463178.1"/>
    <property type="molecule type" value="Genomic_DNA"/>
</dbReference>
<gene>
    <name evidence="1" type="ORF">BaRGS_00038237</name>
</gene>